<sequence>MWRNASCKKGKYALIPFLTICLTIIAAAASGLPTAAPVFKAGFSQKDITPDIGMEQPGNYGKSYHRKFHDPCKVRVAVFDDGKKRVAFVGVDLLFITRKVVLMARAEIQERCGIQPEDIMIGASHSHSSGPIAMSEPGDYDNASPLVKDLVTNKSIISDPGFIQHLVHQIVEAVVDADANRQDAKLAVGVGHEDKVSFNRRLRMKNGLTYSHPGVGNPDIIDYAGPIDPDVGTIGVWDMDDNLLGVMVNFACHNTTNPGGISANWVGSMERTLRGATGNAALPVVFLQGACGDITQVDNLAKYANPDPEEWWELVGGRVGAEAYKTLLLVRRGAGSDIPLDSRQKVWKVKRRIPAPEKVKRALELVKQDPQKVGPVEWTFAKETVMLDALIKQRPEVEVEVQTIQVGPVAFVSNPAEYFVQYGLDIKKGSHFPFTFVVELANGIVGYVPTEEALGPNGGGYETRLTSYSNLEVSAGRQFADTGIELANQMTPGKTPVPPPPPPFVAPWAYGNVPPELE</sequence>
<dbReference type="Proteomes" id="UP000198670">
    <property type="component" value="Unassembled WGS sequence"/>
</dbReference>
<dbReference type="STRING" id="1477437.SAMN05444682_102520"/>
<feature type="signal peptide" evidence="1">
    <location>
        <begin position="1"/>
        <end position="28"/>
    </location>
</feature>
<dbReference type="AlphaFoldDB" id="A0A1I3FW70"/>
<evidence type="ECO:0000313" key="3">
    <source>
        <dbReference type="Proteomes" id="UP000198670"/>
    </source>
</evidence>
<dbReference type="EMBL" id="FOQO01000002">
    <property type="protein sequence ID" value="SFI15322.1"/>
    <property type="molecule type" value="Genomic_DNA"/>
</dbReference>
<accession>A0A1I3FW70</accession>
<dbReference type="RefSeq" id="WP_090625622.1">
    <property type="nucleotide sequence ID" value="NZ_FOQO01000002.1"/>
</dbReference>
<gene>
    <name evidence="2" type="ORF">SAMN05444682_102520</name>
</gene>
<protein>
    <recommendedName>
        <fullName evidence="4">Ceramidase</fullName>
    </recommendedName>
</protein>
<keyword evidence="1" id="KW-0732">Signal</keyword>
<organism evidence="2 3">
    <name type="scientific">Parapedobacter indicus</name>
    <dbReference type="NCBI Taxonomy" id="1477437"/>
    <lineage>
        <taxon>Bacteria</taxon>
        <taxon>Pseudomonadati</taxon>
        <taxon>Bacteroidota</taxon>
        <taxon>Sphingobacteriia</taxon>
        <taxon>Sphingobacteriales</taxon>
        <taxon>Sphingobacteriaceae</taxon>
        <taxon>Parapedobacter</taxon>
    </lineage>
</organism>
<dbReference type="OrthoDB" id="337762at2"/>
<reference evidence="2 3" key="1">
    <citation type="submission" date="2016-10" db="EMBL/GenBank/DDBJ databases">
        <authorList>
            <person name="de Groot N.N."/>
        </authorList>
    </citation>
    <scope>NUCLEOTIDE SEQUENCE [LARGE SCALE GENOMIC DNA]</scope>
    <source>
        <strain evidence="2 3">RK1</strain>
    </source>
</reference>
<keyword evidence="3" id="KW-1185">Reference proteome</keyword>
<proteinExistence type="predicted"/>
<evidence type="ECO:0008006" key="4">
    <source>
        <dbReference type="Google" id="ProtNLM"/>
    </source>
</evidence>
<evidence type="ECO:0000256" key="1">
    <source>
        <dbReference type="SAM" id="SignalP"/>
    </source>
</evidence>
<feature type="chain" id="PRO_5011704679" description="Ceramidase" evidence="1">
    <location>
        <begin position="29"/>
        <end position="518"/>
    </location>
</feature>
<name>A0A1I3FW70_9SPHI</name>
<evidence type="ECO:0000313" key="2">
    <source>
        <dbReference type="EMBL" id="SFI15322.1"/>
    </source>
</evidence>